<proteinExistence type="inferred from homology"/>
<dbReference type="InterPro" id="IPR001732">
    <property type="entry name" value="UDP-Glc/GDP-Man_DH_N"/>
</dbReference>
<dbReference type="NCBIfam" id="TIGR03026">
    <property type="entry name" value="NDP-sugDHase"/>
    <property type="match status" value="1"/>
</dbReference>
<dbReference type="InterPro" id="IPR036220">
    <property type="entry name" value="UDP-Glc/GDP-Man_DH_C_sf"/>
</dbReference>
<dbReference type="SMART" id="SM00984">
    <property type="entry name" value="UDPG_MGDP_dh_C"/>
    <property type="match status" value="1"/>
</dbReference>
<evidence type="ECO:0000256" key="2">
    <source>
        <dbReference type="ARBA" id="ARBA00023027"/>
    </source>
</evidence>
<keyword evidence="1 5" id="KW-0560">Oxidoreductase</keyword>
<dbReference type="PANTHER" id="PTHR43491:SF1">
    <property type="entry name" value="UDP-N-ACETYL-D-MANNOSAMINE DEHYDROGENASE"/>
    <property type="match status" value="1"/>
</dbReference>
<dbReference type="Gene3D" id="3.40.50.720">
    <property type="entry name" value="NAD(P)-binding Rossmann-like Domain"/>
    <property type="match status" value="2"/>
</dbReference>
<dbReference type="SUPFAM" id="SSF52413">
    <property type="entry name" value="UDP-glucose/GDP-mannose dehydrogenase C-terminal domain"/>
    <property type="match status" value="1"/>
</dbReference>
<dbReference type="EC" id="1.1.1.336" evidence="5"/>
<dbReference type="NCBIfam" id="NF008286">
    <property type="entry name" value="PRK11064.1"/>
    <property type="match status" value="1"/>
</dbReference>
<accession>A0ABW1ZUZ1</accession>
<gene>
    <name evidence="5" type="primary">wecC</name>
    <name evidence="5" type="ORF">ACFQDL_01810</name>
</gene>
<organism evidence="5 6">
    <name type="scientific">Marinobacterium aestuariivivens</name>
    <dbReference type="NCBI Taxonomy" id="1698799"/>
    <lineage>
        <taxon>Bacteria</taxon>
        <taxon>Pseudomonadati</taxon>
        <taxon>Pseudomonadota</taxon>
        <taxon>Gammaproteobacteria</taxon>
        <taxon>Oceanospirillales</taxon>
        <taxon>Oceanospirillaceae</taxon>
        <taxon>Marinobacterium</taxon>
    </lineage>
</organism>
<evidence type="ECO:0000256" key="3">
    <source>
        <dbReference type="PIRNR" id="PIRNR000124"/>
    </source>
</evidence>
<reference evidence="6" key="1">
    <citation type="journal article" date="2019" name="Int. J. Syst. Evol. Microbiol.">
        <title>The Global Catalogue of Microorganisms (GCM) 10K type strain sequencing project: providing services to taxonomists for standard genome sequencing and annotation.</title>
        <authorList>
            <consortium name="The Broad Institute Genomics Platform"/>
            <consortium name="The Broad Institute Genome Sequencing Center for Infectious Disease"/>
            <person name="Wu L."/>
            <person name="Ma J."/>
        </authorList>
    </citation>
    <scope>NUCLEOTIDE SEQUENCE [LARGE SCALE GENOMIC DNA]</scope>
    <source>
        <strain evidence="6">NBRC 111756</strain>
    </source>
</reference>
<comment type="similarity">
    <text evidence="3">Belongs to the UDP-glucose/GDP-mannose dehydrogenase family.</text>
</comment>
<keyword evidence="6" id="KW-1185">Reference proteome</keyword>
<dbReference type="Gene3D" id="1.20.5.100">
    <property type="entry name" value="Cytochrome c1, transmembrane anchor, C-terminal"/>
    <property type="match status" value="1"/>
</dbReference>
<comment type="caution">
    <text evidence="5">The sequence shown here is derived from an EMBL/GenBank/DDBJ whole genome shotgun (WGS) entry which is preliminary data.</text>
</comment>
<dbReference type="GO" id="GO:0089714">
    <property type="term" value="F:UDP-N-acetyl-D-mannosamine dehydrogenase activity"/>
    <property type="evidence" value="ECO:0007669"/>
    <property type="project" value="UniProtKB-EC"/>
</dbReference>
<name>A0ABW1ZUZ1_9GAMM</name>
<dbReference type="SUPFAM" id="SSF48179">
    <property type="entry name" value="6-phosphogluconate dehydrogenase C-terminal domain-like"/>
    <property type="match status" value="1"/>
</dbReference>
<dbReference type="PIRSF" id="PIRSF000124">
    <property type="entry name" value="UDPglc_GDPman_dh"/>
    <property type="match status" value="1"/>
</dbReference>
<dbReference type="EMBL" id="JBHSWE010000001">
    <property type="protein sequence ID" value="MFC6668982.1"/>
    <property type="molecule type" value="Genomic_DNA"/>
</dbReference>
<dbReference type="InterPro" id="IPR017476">
    <property type="entry name" value="UDP-Glc/GDP-Man"/>
</dbReference>
<evidence type="ECO:0000256" key="1">
    <source>
        <dbReference type="ARBA" id="ARBA00023002"/>
    </source>
</evidence>
<dbReference type="RefSeq" id="WP_379907532.1">
    <property type="nucleotide sequence ID" value="NZ_JBHSWE010000001.1"/>
</dbReference>
<evidence type="ECO:0000259" key="4">
    <source>
        <dbReference type="SMART" id="SM00984"/>
    </source>
</evidence>
<dbReference type="InterPro" id="IPR036291">
    <property type="entry name" value="NAD(P)-bd_dom_sf"/>
</dbReference>
<evidence type="ECO:0000313" key="6">
    <source>
        <dbReference type="Proteomes" id="UP001596422"/>
    </source>
</evidence>
<dbReference type="PANTHER" id="PTHR43491">
    <property type="entry name" value="UDP-N-ACETYL-D-MANNOSAMINE DEHYDROGENASE"/>
    <property type="match status" value="1"/>
</dbReference>
<dbReference type="SUPFAM" id="SSF51735">
    <property type="entry name" value="NAD(P)-binding Rossmann-fold domains"/>
    <property type="match status" value="1"/>
</dbReference>
<dbReference type="InterPro" id="IPR028359">
    <property type="entry name" value="UDP_ManNAc/GlcNAc_DH"/>
</dbReference>
<protein>
    <submittedName>
        <fullName evidence="5">UDP-N-acetyl-D-mannosamine dehydrogenase</fullName>
        <ecNumber evidence="5">1.1.1.336</ecNumber>
    </submittedName>
</protein>
<dbReference type="InterPro" id="IPR014027">
    <property type="entry name" value="UDP-Glc/GDP-Man_DH_C"/>
</dbReference>
<dbReference type="Proteomes" id="UP001596422">
    <property type="component" value="Unassembled WGS sequence"/>
</dbReference>
<dbReference type="InterPro" id="IPR014026">
    <property type="entry name" value="UDP-Glc/GDP-Man_DH_dimer"/>
</dbReference>
<sequence length="420" mass="45062">MSNAASGTFNTVSVVGLGYIGLPTAAVLASRGLSVIGIDVSEHAVETVNAGKIHIVEPDLDIVVRSVVSTGNLKATLVPEAADAFIIAVPTPFGEDHQPDLSFIKAAAETIAPVLQPGNLVILESTSPVGATEKLADWLAQCREDLSFPQQLGEKADINIAHCPERVLPGNVLQELVANDRIIGGMTPRCATRAAALYQIFVRGECLLTDARTAEMAKLTENAYRDVNIGFANELSIICDRLKINVWELIRLSNRHPRVNILSPGPGVGGHCIAVDPWFIVSAAPDEARLIRLAREVNDGKPNYVINKVLRAANQFKQPVIACFGLSFKPDIDDLRESPALSITQALVDSEVAEILVVEPNIARLPDAFSGRGVQKVHHNEALERANIILMLVAHKEFNGLSGDILHEKVVIDAAGALSH</sequence>
<dbReference type="InterPro" id="IPR008927">
    <property type="entry name" value="6-PGluconate_DH-like_C_sf"/>
</dbReference>
<evidence type="ECO:0000313" key="5">
    <source>
        <dbReference type="EMBL" id="MFC6668982.1"/>
    </source>
</evidence>
<feature type="domain" description="UDP-glucose/GDP-mannose dehydrogenase C-terminal" evidence="4">
    <location>
        <begin position="322"/>
        <end position="420"/>
    </location>
</feature>
<dbReference type="PIRSF" id="PIRSF500136">
    <property type="entry name" value="UDP_ManNAc_DH"/>
    <property type="match status" value="1"/>
</dbReference>
<keyword evidence="2" id="KW-0520">NAD</keyword>
<dbReference type="Pfam" id="PF00984">
    <property type="entry name" value="UDPG_MGDP_dh"/>
    <property type="match status" value="1"/>
</dbReference>
<dbReference type="Pfam" id="PF03720">
    <property type="entry name" value="UDPG_MGDP_dh_C"/>
    <property type="match status" value="1"/>
</dbReference>
<dbReference type="Pfam" id="PF03721">
    <property type="entry name" value="UDPG_MGDP_dh_N"/>
    <property type="match status" value="1"/>
</dbReference>